<dbReference type="AlphaFoldDB" id="C4GKC5"/>
<accession>C4GKC5</accession>
<organism evidence="1 2">
    <name type="scientific">Kingella oralis ATCC 51147</name>
    <dbReference type="NCBI Taxonomy" id="629741"/>
    <lineage>
        <taxon>Bacteria</taxon>
        <taxon>Pseudomonadati</taxon>
        <taxon>Pseudomonadota</taxon>
        <taxon>Betaproteobacteria</taxon>
        <taxon>Neisseriales</taxon>
        <taxon>Neisseriaceae</taxon>
        <taxon>Kingella</taxon>
    </lineage>
</organism>
<comment type="caution">
    <text evidence="1">The sequence shown here is derived from an EMBL/GenBank/DDBJ whole genome shotgun (WGS) entry which is preliminary data.</text>
</comment>
<sequence length="118" mass="13089">MGKIGLQDLKRRIAVQTAVRLHSVIEINKATQLLLPMFRTVKRLFLMPHLHQGADNPLRFAVGLRTGNPGKLLTNPVLITGYTESMVGRAFVFRTVVGVNALDQVWAGINQVFGQKLV</sequence>
<gene>
    <name evidence="1" type="ORF">GCWU000324_02499</name>
</gene>
<evidence type="ECO:0000313" key="2">
    <source>
        <dbReference type="Proteomes" id="UP000003009"/>
    </source>
</evidence>
<name>C4GKC5_9NEIS</name>
<dbReference type="EMBL" id="ACJW02000003">
    <property type="protein sequence ID" value="EEP68247.1"/>
    <property type="molecule type" value="Genomic_DNA"/>
</dbReference>
<dbReference type="HOGENOM" id="CLU_2069962_0_0_4"/>
<protein>
    <submittedName>
        <fullName evidence="1">Uncharacterized protein</fullName>
    </submittedName>
</protein>
<keyword evidence="2" id="KW-1185">Reference proteome</keyword>
<evidence type="ECO:0000313" key="1">
    <source>
        <dbReference type="EMBL" id="EEP68247.1"/>
    </source>
</evidence>
<proteinExistence type="predicted"/>
<reference evidence="1" key="1">
    <citation type="submission" date="2009-04" db="EMBL/GenBank/DDBJ databases">
        <authorList>
            <person name="Weinstock G."/>
            <person name="Sodergren E."/>
            <person name="Clifton S."/>
            <person name="Fulton L."/>
            <person name="Fulton B."/>
            <person name="Courtney L."/>
            <person name="Fronick C."/>
            <person name="Harrison M."/>
            <person name="Strong C."/>
            <person name="Farmer C."/>
            <person name="Delahaunty K."/>
            <person name="Markovic C."/>
            <person name="Hall O."/>
            <person name="Minx P."/>
            <person name="Tomlinson C."/>
            <person name="Mitreva M."/>
            <person name="Nelson J."/>
            <person name="Hou S."/>
            <person name="Wollam A."/>
            <person name="Pepin K.H."/>
            <person name="Johnson M."/>
            <person name="Bhonagiri V."/>
            <person name="Nash W.E."/>
            <person name="Warren W."/>
            <person name="Chinwalla A."/>
            <person name="Mardis E.R."/>
            <person name="Wilson R.K."/>
        </authorList>
    </citation>
    <scope>NUCLEOTIDE SEQUENCE [LARGE SCALE GENOMIC DNA]</scope>
    <source>
        <strain evidence="1">ATCC 51147</strain>
    </source>
</reference>
<dbReference type="Proteomes" id="UP000003009">
    <property type="component" value="Unassembled WGS sequence"/>
</dbReference>